<evidence type="ECO:0000313" key="2">
    <source>
        <dbReference type="EMBL" id="GIY52977.1"/>
    </source>
</evidence>
<protein>
    <submittedName>
        <fullName evidence="2">Uncharacterized protein</fullName>
    </submittedName>
</protein>
<dbReference type="EMBL" id="BPLR01012313">
    <property type="protein sequence ID" value="GIY52977.1"/>
    <property type="molecule type" value="Genomic_DNA"/>
</dbReference>
<evidence type="ECO:0000256" key="1">
    <source>
        <dbReference type="SAM" id="MobiDB-lite"/>
    </source>
</evidence>
<organism evidence="2 3">
    <name type="scientific">Caerostris extrusa</name>
    <name type="common">Bark spider</name>
    <name type="synonym">Caerostris bankana</name>
    <dbReference type="NCBI Taxonomy" id="172846"/>
    <lineage>
        <taxon>Eukaryota</taxon>
        <taxon>Metazoa</taxon>
        <taxon>Ecdysozoa</taxon>
        <taxon>Arthropoda</taxon>
        <taxon>Chelicerata</taxon>
        <taxon>Arachnida</taxon>
        <taxon>Araneae</taxon>
        <taxon>Araneomorphae</taxon>
        <taxon>Entelegynae</taxon>
        <taxon>Araneoidea</taxon>
        <taxon>Araneidae</taxon>
        <taxon>Caerostris</taxon>
    </lineage>
</organism>
<dbReference type="AlphaFoldDB" id="A0AAV4U5L1"/>
<feature type="compositionally biased region" description="Polar residues" evidence="1">
    <location>
        <begin position="14"/>
        <end position="28"/>
    </location>
</feature>
<comment type="caution">
    <text evidence="2">The sequence shown here is derived from an EMBL/GenBank/DDBJ whole genome shotgun (WGS) entry which is preliminary data.</text>
</comment>
<name>A0AAV4U5L1_CAEEX</name>
<reference evidence="2 3" key="1">
    <citation type="submission" date="2021-06" db="EMBL/GenBank/DDBJ databases">
        <title>Caerostris extrusa draft genome.</title>
        <authorList>
            <person name="Kono N."/>
            <person name="Arakawa K."/>
        </authorList>
    </citation>
    <scope>NUCLEOTIDE SEQUENCE [LARGE SCALE GENOMIC DNA]</scope>
</reference>
<keyword evidence="3" id="KW-1185">Reference proteome</keyword>
<gene>
    <name evidence="2" type="ORF">CEXT_457081</name>
</gene>
<accession>A0AAV4U5L1</accession>
<feature type="region of interest" description="Disordered" evidence="1">
    <location>
        <begin position="1"/>
        <end position="28"/>
    </location>
</feature>
<proteinExistence type="predicted"/>
<dbReference type="Proteomes" id="UP001054945">
    <property type="component" value="Unassembled WGS sequence"/>
</dbReference>
<evidence type="ECO:0000313" key="3">
    <source>
        <dbReference type="Proteomes" id="UP001054945"/>
    </source>
</evidence>
<sequence>MRAQRCLETLKPNFHSSPQPQTFQTLPWNVSEDNGTVKVDNYRYPAVCPELTRASSDVYVQRYGPLLSFERQTRQEISRHQRKCTPDLGRDSMTVLRVHR</sequence>